<evidence type="ECO:0000256" key="4">
    <source>
        <dbReference type="ARBA" id="ARBA00022840"/>
    </source>
</evidence>
<dbReference type="AlphaFoldDB" id="A0A0B7MD79"/>
<evidence type="ECO:0000256" key="2">
    <source>
        <dbReference type="ARBA" id="ARBA00022448"/>
    </source>
</evidence>
<dbReference type="InterPro" id="IPR003593">
    <property type="entry name" value="AAA+_ATPase"/>
</dbReference>
<dbReference type="GO" id="GO:0055085">
    <property type="term" value="P:transmembrane transport"/>
    <property type="evidence" value="ECO:0007669"/>
    <property type="project" value="UniProtKB-ARBA"/>
</dbReference>
<evidence type="ECO:0000259" key="5">
    <source>
        <dbReference type="PROSITE" id="PS50893"/>
    </source>
</evidence>
<dbReference type="SMART" id="SM00382">
    <property type="entry name" value="AAA"/>
    <property type="match status" value="1"/>
</dbReference>
<keyword evidence="4" id="KW-0067">ATP-binding</keyword>
<evidence type="ECO:0000313" key="6">
    <source>
        <dbReference type="EMBL" id="CEO88519.1"/>
    </source>
</evidence>
<sequence>MLIRTHNLTKIYPGRFSVPDKPAVVDACIDIAEGETVGLVGESGSGKTTIGHMLTGLIKPSSGEISYCGDPVTLPLRGELRRKLQIIFQHPEISFNPRLPLIKSIEEPYHFYRKADGVQALYDEMGQFGIYPEHLNRLPAELSGGELQRASIMRVLAVRPSLVVLDEVTSMLDSISQAQVLQILKDYQKQHQVSYLFITHHEALCKVFCDKVYRIHEGCIVGLVGSTSQGFNL</sequence>
<keyword evidence="3" id="KW-0547">Nucleotide-binding</keyword>
<dbReference type="PROSITE" id="PS50893">
    <property type="entry name" value="ABC_TRANSPORTER_2"/>
    <property type="match status" value="1"/>
</dbReference>
<evidence type="ECO:0000256" key="3">
    <source>
        <dbReference type="ARBA" id="ARBA00022741"/>
    </source>
</evidence>
<proteinExistence type="inferred from homology"/>
<dbReference type="InterPro" id="IPR027417">
    <property type="entry name" value="P-loop_NTPase"/>
</dbReference>
<keyword evidence="2" id="KW-0813">Transport</keyword>
<comment type="similarity">
    <text evidence="1">Belongs to the ABC transporter superfamily.</text>
</comment>
<gene>
    <name evidence="6" type="ORF">SSCH_200010</name>
</gene>
<evidence type="ECO:0000313" key="7">
    <source>
        <dbReference type="Proteomes" id="UP000046155"/>
    </source>
</evidence>
<dbReference type="Proteomes" id="UP000046155">
    <property type="component" value="Unassembled WGS sequence"/>
</dbReference>
<organism evidence="6 7">
    <name type="scientific">Syntrophaceticus schinkii</name>
    <dbReference type="NCBI Taxonomy" id="499207"/>
    <lineage>
        <taxon>Bacteria</taxon>
        <taxon>Bacillati</taxon>
        <taxon>Bacillota</taxon>
        <taxon>Clostridia</taxon>
        <taxon>Thermoanaerobacterales</taxon>
        <taxon>Thermoanaerobacterales Family III. Incertae Sedis</taxon>
        <taxon>Syntrophaceticus</taxon>
    </lineage>
</organism>
<dbReference type="InterPro" id="IPR050319">
    <property type="entry name" value="ABC_transp_ATP-bind"/>
</dbReference>
<keyword evidence="7" id="KW-1185">Reference proteome</keyword>
<name>A0A0B7MD79_9FIRM</name>
<dbReference type="InterPro" id="IPR003439">
    <property type="entry name" value="ABC_transporter-like_ATP-bd"/>
</dbReference>
<dbReference type="Gene3D" id="3.40.50.300">
    <property type="entry name" value="P-loop containing nucleotide triphosphate hydrolases"/>
    <property type="match status" value="1"/>
</dbReference>
<evidence type="ECO:0000256" key="1">
    <source>
        <dbReference type="ARBA" id="ARBA00005417"/>
    </source>
</evidence>
<feature type="domain" description="ABC transporter" evidence="5">
    <location>
        <begin position="3"/>
        <end position="233"/>
    </location>
</feature>
<dbReference type="CDD" id="cd03257">
    <property type="entry name" value="ABC_NikE_OppD_transporters"/>
    <property type="match status" value="1"/>
</dbReference>
<dbReference type="EMBL" id="CDRZ01000113">
    <property type="protein sequence ID" value="CEO88519.1"/>
    <property type="molecule type" value="Genomic_DNA"/>
</dbReference>
<protein>
    <submittedName>
        <fullName evidence="6">ABC transporter related protein</fullName>
    </submittedName>
</protein>
<dbReference type="PANTHER" id="PTHR43776">
    <property type="entry name" value="TRANSPORT ATP-BINDING PROTEIN"/>
    <property type="match status" value="1"/>
</dbReference>
<reference evidence="7" key="1">
    <citation type="submission" date="2015-01" db="EMBL/GenBank/DDBJ databases">
        <authorList>
            <person name="Manzoor Shahid"/>
            <person name="Zubair Saima"/>
        </authorList>
    </citation>
    <scope>NUCLEOTIDE SEQUENCE [LARGE SCALE GENOMIC DNA]</scope>
    <source>
        <strain evidence="7">Sp3</strain>
    </source>
</reference>
<dbReference type="OrthoDB" id="41661at2"/>
<dbReference type="GO" id="GO:0005524">
    <property type="term" value="F:ATP binding"/>
    <property type="evidence" value="ECO:0007669"/>
    <property type="project" value="UniProtKB-KW"/>
</dbReference>
<accession>A0A0B7MD79</accession>
<dbReference type="SUPFAM" id="SSF52540">
    <property type="entry name" value="P-loop containing nucleoside triphosphate hydrolases"/>
    <property type="match status" value="1"/>
</dbReference>
<dbReference type="Pfam" id="PF00005">
    <property type="entry name" value="ABC_tran"/>
    <property type="match status" value="1"/>
</dbReference>
<dbReference type="GO" id="GO:0016887">
    <property type="term" value="F:ATP hydrolysis activity"/>
    <property type="evidence" value="ECO:0007669"/>
    <property type="project" value="InterPro"/>
</dbReference>
<dbReference type="RefSeq" id="WP_044664661.1">
    <property type="nucleotide sequence ID" value="NZ_CDRZ01000113.1"/>
</dbReference>
<dbReference type="PANTHER" id="PTHR43776:SF7">
    <property type="entry name" value="D,D-DIPEPTIDE TRANSPORT ATP-BINDING PROTEIN DDPF-RELATED"/>
    <property type="match status" value="1"/>
</dbReference>